<reference evidence="5" key="1">
    <citation type="submission" date="2025-08" db="UniProtKB">
        <authorList>
            <consortium name="RefSeq"/>
        </authorList>
    </citation>
    <scope>IDENTIFICATION</scope>
</reference>
<dbReference type="PANTHER" id="PTHR12029">
    <property type="entry name" value="RNA METHYLTRANSFERASE"/>
    <property type="match status" value="1"/>
</dbReference>
<dbReference type="KEGG" id="dqu:106751882"/>
<evidence type="ECO:0000256" key="2">
    <source>
        <dbReference type="ARBA" id="ARBA00022679"/>
    </source>
</evidence>
<evidence type="ECO:0000256" key="1">
    <source>
        <dbReference type="ARBA" id="ARBA00022603"/>
    </source>
</evidence>
<dbReference type="OrthoDB" id="241340at2759"/>
<dbReference type="SUPFAM" id="SSF48371">
    <property type="entry name" value="ARM repeat"/>
    <property type="match status" value="1"/>
</dbReference>
<organism evidence="4 5">
    <name type="scientific">Dinoponera quadriceps</name>
    <name type="common">South American ant</name>
    <dbReference type="NCBI Taxonomy" id="609295"/>
    <lineage>
        <taxon>Eukaryota</taxon>
        <taxon>Metazoa</taxon>
        <taxon>Ecdysozoa</taxon>
        <taxon>Arthropoda</taxon>
        <taxon>Hexapoda</taxon>
        <taxon>Insecta</taxon>
        <taxon>Pterygota</taxon>
        <taxon>Neoptera</taxon>
        <taxon>Endopterygota</taxon>
        <taxon>Hymenoptera</taxon>
        <taxon>Apocrita</taxon>
        <taxon>Aculeata</taxon>
        <taxon>Formicoidea</taxon>
        <taxon>Formicidae</taxon>
        <taxon>Ponerinae</taxon>
        <taxon>Ponerini</taxon>
        <taxon>Dinoponera</taxon>
    </lineage>
</organism>
<sequence>MDLHDRYLRFPTLDISVLRANKLEDDVLPRHLIQFYNCEMTKEKLNIRELEIYRMLLCYEYQQAYDRNVKKHLVSHTEICLSSIEVIFPAHHRRNLAEMSILRDIIILQTVLYCNTASIEQLLRNFLNSYSVYTTNSDTRAMYMKVLEYLLESLCLHRFSHYDGSSNEKELEEIGSMYLEVVKSWMKIKEDSEWGAFASMFPMLVNTFASEHVLFPLWDYILNKMNDLKEFLTVLSIMTDTCLTSHHSTKLTCVHRDIFSKNTFWLLLLEGLRSPLQQYRKQALYIMRRATDFMSKAGNLGSMKAEVTPFICSESSALSADGIRQKFFLVYEALEEKQYHLVAPALTHVSSLVKASEEHKSCFNIVWLRCILEKVLRHENNNIVKWSVSHICKLDSVVFDDQFLELFVSILNNSFLYECQPNEDCPEIVGELATFFRRMTKTGLLGRFLKKVSELTWGPVAIFYVVHTLRATSQEEGIRKDDWRAAELSAIKSLLETNLNIHSRVLRTASQIELLRTIPNFIRQISDLTLLANFLAAFPPGEGLARGGSPWSVITAWLREALPKEDAMTFVEQTCKKYSYDESPEVGPRAFALMMFLLHDAGLVLTCRTCPAENALNNWLSSLNGIEVRPYADIRSSINVAEFISHSLNMYGGTACNGVTRLISFYIHAAFKFLIKNVRKMATGLNYEDYTRYTAILSSHIANADLVMPKRDASSYAEKLQEESIRLLKDRQSSLYGMCILHLTQSTLPSQARTFYTKDLLNVDGDAVNCGKVASEYYLLLSRLTHRYLRNSPVHTWIPTAALLNDLLKFLELGGTEIVSEVATILAVMVDGGVINDSNDRETLEHILRTCWRCTFVGKKNNVFWRAIEKLTGVIISDNFLLLPGAAEFTTEFVDQLGGDGTAKFKRILLSKMERLDVDNLMKLEKPLLNCLLHGSVLRRDERVENHVHLFIAKHLGQHFPEHILTLDHNNDAAVRASATILLHRIVSYPVLNYATTVVPLIFEMLDKYRNKRYFNDSYIHKLKHRLMQILLILEPVMSEELVILLRKKLSESIFSESNQHSVRLMQEWLMVRILRRNSDLHNELWIFFAESIEKRPGCTVSVASIVYHVARLLSGTNRETFIRTALPYVAQCCLGQQFNMRLYNQFILVRLRELMKQTNDGYNGMYQAAKASLQQTSSTKNSTKIQDDFYFSGFHPIDDYSLQTIYLELPRLTNVSCDEWISPDVFKAFMFARNDNHPLQLYNVNSFLSETTASMYLMKSSTGDAESLANNVEIHMEGLHNIQRKIDPFTVPVYSDNFGATEESIHRRDLHEEGLIVVASLVSRPPNLGGIARTCEIFGVKLLVIANLDCVKDREFQCLSVSAERWISLLQVKSHELQQYLLEKKNAGWSLIGAEQTANSVNLFEAKFEKKTILVLGNEKDGMPANLIPLFDACVEIPQVGVIRSLNVHVTAAICIWQYVSQHTLKQPSLRGQ</sequence>
<dbReference type="InterPro" id="IPR044748">
    <property type="entry name" value="Trm3/TARBP1_C"/>
</dbReference>
<dbReference type="InterPro" id="IPR029026">
    <property type="entry name" value="tRNA_m1G_MTases_N"/>
</dbReference>
<dbReference type="InterPro" id="IPR016024">
    <property type="entry name" value="ARM-type_fold"/>
</dbReference>
<dbReference type="RefSeq" id="XP_014488610.1">
    <property type="nucleotide sequence ID" value="XM_014633124.1"/>
</dbReference>
<dbReference type="PANTHER" id="PTHR12029:SF11">
    <property type="entry name" value="METHYLTRANSFERASE TARBP1-RELATED"/>
    <property type="match status" value="1"/>
</dbReference>
<dbReference type="GO" id="GO:0016423">
    <property type="term" value="F:tRNA (guanine) methyltransferase activity"/>
    <property type="evidence" value="ECO:0007669"/>
    <property type="project" value="InterPro"/>
</dbReference>
<dbReference type="GO" id="GO:0030488">
    <property type="term" value="P:tRNA methylation"/>
    <property type="evidence" value="ECO:0007669"/>
    <property type="project" value="InterPro"/>
</dbReference>
<dbReference type="InterPro" id="IPR001537">
    <property type="entry name" value="SpoU_MeTrfase"/>
</dbReference>
<dbReference type="InterPro" id="IPR045330">
    <property type="entry name" value="TRM3/TARBP1"/>
</dbReference>
<dbReference type="CDD" id="cd18091">
    <property type="entry name" value="SpoU-like_TRM3-like"/>
    <property type="match status" value="1"/>
</dbReference>
<dbReference type="Gene3D" id="3.40.1280.10">
    <property type="match status" value="1"/>
</dbReference>
<accession>A0A6P3YC75</accession>
<keyword evidence="2" id="KW-0808">Transferase</keyword>
<feature type="domain" description="tRNA/rRNA methyltransferase SpoU type" evidence="3">
    <location>
        <begin position="1316"/>
        <end position="1457"/>
    </location>
</feature>
<dbReference type="InterPro" id="IPR029028">
    <property type="entry name" value="Alpha/beta_knot_MTases"/>
</dbReference>
<dbReference type="GO" id="GO:0003723">
    <property type="term" value="F:RNA binding"/>
    <property type="evidence" value="ECO:0007669"/>
    <property type="project" value="InterPro"/>
</dbReference>
<dbReference type="GeneID" id="106751882"/>
<name>A0A6P3YC75_DINQU</name>
<evidence type="ECO:0000259" key="3">
    <source>
        <dbReference type="Pfam" id="PF00588"/>
    </source>
</evidence>
<keyword evidence="4" id="KW-1185">Reference proteome</keyword>
<evidence type="ECO:0000313" key="5">
    <source>
        <dbReference type="RefSeq" id="XP_014488610.1"/>
    </source>
</evidence>
<dbReference type="Proteomes" id="UP000515204">
    <property type="component" value="Unplaced"/>
</dbReference>
<evidence type="ECO:0000313" key="4">
    <source>
        <dbReference type="Proteomes" id="UP000515204"/>
    </source>
</evidence>
<protein>
    <submittedName>
        <fullName evidence="5">Uncharacterized protein LOC106751882 isoform X1</fullName>
    </submittedName>
</protein>
<dbReference type="Pfam" id="PF00588">
    <property type="entry name" value="SpoU_methylase"/>
    <property type="match status" value="1"/>
</dbReference>
<gene>
    <name evidence="5" type="primary">LOC106751882</name>
</gene>
<dbReference type="SUPFAM" id="SSF75217">
    <property type="entry name" value="alpha/beta knot"/>
    <property type="match status" value="1"/>
</dbReference>
<keyword evidence="1" id="KW-0489">Methyltransferase</keyword>
<proteinExistence type="predicted"/>